<dbReference type="InterPro" id="IPR012164">
    <property type="entry name" value="Rpa12/Rpb9/Rpc10/TFS"/>
</dbReference>
<evidence type="ECO:0000256" key="4">
    <source>
        <dbReference type="ARBA" id="ARBA00022833"/>
    </source>
</evidence>
<evidence type="ECO:0000256" key="1">
    <source>
        <dbReference type="ARBA" id="ARBA00022478"/>
    </source>
</evidence>
<sequence>MQRAPSTQQGDKSANCETGWAAAGAAGSVRPVVATLRFCPGCRNGLIAKDRQRCHRFAGNTCPYSEVSKAEVDDVLGGETAWESCEHPRAYFLQLQTRSAGEPVTTFHECCNAQCGHRWRD</sequence>
<evidence type="ECO:0000256" key="2">
    <source>
        <dbReference type="ARBA" id="ARBA00022723"/>
    </source>
</evidence>
<dbReference type="SUPFAM" id="SSF57783">
    <property type="entry name" value="Zinc beta-ribbon"/>
    <property type="match status" value="1"/>
</dbReference>
<evidence type="ECO:0000313" key="8">
    <source>
        <dbReference type="Proteomes" id="UP000326062"/>
    </source>
</evidence>
<dbReference type="Pfam" id="PF01096">
    <property type="entry name" value="Zn_ribbon_TFIIS"/>
    <property type="match status" value="1"/>
</dbReference>
<organism evidence="7 8">
    <name type="scientific">Muntiacus reevesi</name>
    <name type="common">Reeves' muntjac</name>
    <name type="synonym">Cervus reevesi</name>
    <dbReference type="NCBI Taxonomy" id="9886"/>
    <lineage>
        <taxon>Eukaryota</taxon>
        <taxon>Metazoa</taxon>
        <taxon>Chordata</taxon>
        <taxon>Craniata</taxon>
        <taxon>Vertebrata</taxon>
        <taxon>Euteleostomi</taxon>
        <taxon>Mammalia</taxon>
        <taxon>Eutheria</taxon>
        <taxon>Laurasiatheria</taxon>
        <taxon>Artiodactyla</taxon>
        <taxon>Ruminantia</taxon>
        <taxon>Pecora</taxon>
        <taxon>Cervidae</taxon>
        <taxon>Muntiacinae</taxon>
        <taxon>Muntiacus</taxon>
    </lineage>
</organism>
<dbReference type="AlphaFoldDB" id="A0A5J5MM79"/>
<evidence type="ECO:0000256" key="3">
    <source>
        <dbReference type="ARBA" id="ARBA00022771"/>
    </source>
</evidence>
<protein>
    <recommendedName>
        <fullName evidence="6">TFIIS-type domain-containing protein</fullName>
    </recommendedName>
</protein>
<dbReference type="GO" id="GO:0005666">
    <property type="term" value="C:RNA polymerase III complex"/>
    <property type="evidence" value="ECO:0007669"/>
    <property type="project" value="TreeGrafter"/>
</dbReference>
<keyword evidence="4" id="KW-0862">Zinc</keyword>
<proteinExistence type="predicted"/>
<keyword evidence="2" id="KW-0479">Metal-binding</keyword>
<dbReference type="PROSITE" id="PS51133">
    <property type="entry name" value="ZF_TFIIS_2"/>
    <property type="match status" value="1"/>
</dbReference>
<dbReference type="GO" id="GO:0006386">
    <property type="term" value="P:termination of RNA polymerase III transcription"/>
    <property type="evidence" value="ECO:0007669"/>
    <property type="project" value="TreeGrafter"/>
</dbReference>
<dbReference type="PANTHER" id="PTHR11239:SF12">
    <property type="entry name" value="DNA-DIRECTED RNA POLYMERASE III SUBUNIT RPC10"/>
    <property type="match status" value="1"/>
</dbReference>
<reference evidence="7 8" key="1">
    <citation type="submission" date="2019-06" db="EMBL/GenBank/DDBJ databases">
        <title>Discovery of a novel chromosome fission-fusion reversal in muntjac.</title>
        <authorList>
            <person name="Mudd A.B."/>
            <person name="Bredeson J.V."/>
            <person name="Baum R."/>
            <person name="Hockemeyer D."/>
            <person name="Rokhsar D.S."/>
        </authorList>
    </citation>
    <scope>NUCLEOTIDE SEQUENCE [LARGE SCALE GENOMIC DNA]</scope>
    <source>
        <strain evidence="7">UCam_UCB_Mr</strain>
        <tissue evidence="7">Fibroblast cell line</tissue>
    </source>
</reference>
<name>A0A5J5MM79_MUNRE</name>
<evidence type="ECO:0000256" key="5">
    <source>
        <dbReference type="PROSITE-ProRule" id="PRU00472"/>
    </source>
</evidence>
<dbReference type="GO" id="GO:0003676">
    <property type="term" value="F:nucleic acid binding"/>
    <property type="evidence" value="ECO:0007669"/>
    <property type="project" value="InterPro"/>
</dbReference>
<keyword evidence="1" id="KW-0804">Transcription</keyword>
<dbReference type="Gene3D" id="2.20.25.10">
    <property type="match status" value="1"/>
</dbReference>
<keyword evidence="8" id="KW-1185">Reference proteome</keyword>
<keyword evidence="1" id="KW-0240">DNA-directed RNA polymerase</keyword>
<dbReference type="SMART" id="SM00440">
    <property type="entry name" value="ZnF_C2C2"/>
    <property type="match status" value="1"/>
</dbReference>
<evidence type="ECO:0000259" key="6">
    <source>
        <dbReference type="PROSITE" id="PS51133"/>
    </source>
</evidence>
<dbReference type="GO" id="GO:0003899">
    <property type="term" value="F:DNA-directed RNA polymerase activity"/>
    <property type="evidence" value="ECO:0007669"/>
    <property type="project" value="InterPro"/>
</dbReference>
<accession>A0A5J5MM79</accession>
<keyword evidence="3 5" id="KW-0863">Zinc-finger</keyword>
<dbReference type="GO" id="GO:0008270">
    <property type="term" value="F:zinc ion binding"/>
    <property type="evidence" value="ECO:0007669"/>
    <property type="project" value="UniProtKB-KW"/>
</dbReference>
<dbReference type="InterPro" id="IPR001222">
    <property type="entry name" value="Znf_TFIIS"/>
</dbReference>
<feature type="domain" description="TFIIS-type" evidence="6">
    <location>
        <begin position="58"/>
        <end position="120"/>
    </location>
</feature>
<evidence type="ECO:0000313" key="7">
    <source>
        <dbReference type="EMBL" id="KAB0380401.1"/>
    </source>
</evidence>
<gene>
    <name evidence="7" type="ORF">FD755_008185</name>
</gene>
<comment type="caution">
    <text evidence="7">The sequence shown here is derived from an EMBL/GenBank/DDBJ whole genome shotgun (WGS) entry which is preliminary data.</text>
</comment>
<dbReference type="EMBL" id="VCEB01000003">
    <property type="protein sequence ID" value="KAB0380401.1"/>
    <property type="molecule type" value="Genomic_DNA"/>
</dbReference>
<dbReference type="Proteomes" id="UP000326062">
    <property type="component" value="Chromosome 3"/>
</dbReference>
<dbReference type="PANTHER" id="PTHR11239">
    <property type="entry name" value="DNA-DIRECTED RNA POLYMERASE"/>
    <property type="match status" value="1"/>
</dbReference>